<feature type="region of interest" description="Disordered" evidence="1">
    <location>
        <begin position="304"/>
        <end position="409"/>
    </location>
</feature>
<dbReference type="AlphaFoldDB" id="A0AA39J079"/>
<evidence type="ECO:0000256" key="1">
    <source>
        <dbReference type="SAM" id="MobiDB-lite"/>
    </source>
</evidence>
<name>A0AA39J079_9AGAR</name>
<gene>
    <name evidence="2" type="ORF">EV421DRAFT_1741411</name>
</gene>
<feature type="compositionally biased region" description="Basic and acidic residues" evidence="1">
    <location>
        <begin position="70"/>
        <end position="96"/>
    </location>
</feature>
<feature type="region of interest" description="Disordered" evidence="1">
    <location>
        <begin position="133"/>
        <end position="155"/>
    </location>
</feature>
<proteinExistence type="predicted"/>
<feature type="region of interest" description="Disordered" evidence="1">
    <location>
        <begin position="264"/>
        <end position="289"/>
    </location>
</feature>
<protein>
    <submittedName>
        <fullName evidence="2">Uncharacterized protein</fullName>
    </submittedName>
</protein>
<dbReference type="EMBL" id="JAUEPT010000078">
    <property type="protein sequence ID" value="KAK0433731.1"/>
    <property type="molecule type" value="Genomic_DNA"/>
</dbReference>
<reference evidence="2" key="1">
    <citation type="submission" date="2023-06" db="EMBL/GenBank/DDBJ databases">
        <authorList>
            <consortium name="Lawrence Berkeley National Laboratory"/>
            <person name="Ahrendt S."/>
            <person name="Sahu N."/>
            <person name="Indic B."/>
            <person name="Wong-Bajracharya J."/>
            <person name="Merenyi Z."/>
            <person name="Ke H.-M."/>
            <person name="Monk M."/>
            <person name="Kocsube S."/>
            <person name="Drula E."/>
            <person name="Lipzen A."/>
            <person name="Balint B."/>
            <person name="Henrissat B."/>
            <person name="Andreopoulos B."/>
            <person name="Martin F.M."/>
            <person name="Harder C.B."/>
            <person name="Rigling D."/>
            <person name="Ford K.L."/>
            <person name="Foster G.D."/>
            <person name="Pangilinan J."/>
            <person name="Papanicolaou A."/>
            <person name="Barry K."/>
            <person name="LaButti K."/>
            <person name="Viragh M."/>
            <person name="Koriabine M."/>
            <person name="Yan M."/>
            <person name="Riley R."/>
            <person name="Champramary S."/>
            <person name="Plett K.L."/>
            <person name="Tsai I.J."/>
            <person name="Slot J."/>
            <person name="Sipos G."/>
            <person name="Plett J."/>
            <person name="Nagy L.G."/>
            <person name="Grigoriev I.V."/>
        </authorList>
    </citation>
    <scope>NUCLEOTIDE SEQUENCE</scope>
    <source>
        <strain evidence="2">FPL87.14</strain>
    </source>
</reference>
<sequence>MTAASPFPVQHPQRRLYTIATRVYGYRSVPRIQKLQAAFRQDFQLAFLPMFKGRRRSSNTVHSHSASRGSSERRSSRGKEDEEKHRQGGKQKRESEWFLNDIEDGDISPGWRPSEPDGSGFEFTVRPFTSRQRLMAKSTSPAGTEWKSVADEEEGSLDEQRFSLVSIMEPSKRDLPIDLKRMSMLWTHGNIFRALPSPTTNSPPLTPDTEDPPTQSTTLTPARAPRLEIAATITVHSPSPSPISAAVSASATWSILEMYGVSPGSPMAERSTSQQHLSKPISSPFLQVPGTSNELSLSIAVQPSSDIPPVPPIPPHLRSGSKRSIRPLPVVPSHCPSSASKHAPSRGTLVPQGPRPRSSTLPTNRRPVMEAVQMPSPSISDPGGQCVASNPESATRRPHLSIRTRDQRG</sequence>
<feature type="compositionally biased region" description="Polar residues" evidence="1">
    <location>
        <begin position="270"/>
        <end position="289"/>
    </location>
</feature>
<keyword evidence="3" id="KW-1185">Reference proteome</keyword>
<feature type="region of interest" description="Disordered" evidence="1">
    <location>
        <begin position="194"/>
        <end position="219"/>
    </location>
</feature>
<feature type="compositionally biased region" description="Pro residues" evidence="1">
    <location>
        <begin position="306"/>
        <end position="315"/>
    </location>
</feature>
<feature type="region of interest" description="Disordered" evidence="1">
    <location>
        <begin position="56"/>
        <end position="97"/>
    </location>
</feature>
<feature type="compositionally biased region" description="Polar residues" evidence="1">
    <location>
        <begin position="133"/>
        <end position="142"/>
    </location>
</feature>
<evidence type="ECO:0000313" key="3">
    <source>
        <dbReference type="Proteomes" id="UP001175226"/>
    </source>
</evidence>
<accession>A0AA39J079</accession>
<organism evidence="2 3">
    <name type="scientific">Armillaria borealis</name>
    <dbReference type="NCBI Taxonomy" id="47425"/>
    <lineage>
        <taxon>Eukaryota</taxon>
        <taxon>Fungi</taxon>
        <taxon>Dikarya</taxon>
        <taxon>Basidiomycota</taxon>
        <taxon>Agaricomycotina</taxon>
        <taxon>Agaricomycetes</taxon>
        <taxon>Agaricomycetidae</taxon>
        <taxon>Agaricales</taxon>
        <taxon>Marasmiineae</taxon>
        <taxon>Physalacriaceae</taxon>
        <taxon>Armillaria</taxon>
    </lineage>
</organism>
<comment type="caution">
    <text evidence="2">The sequence shown here is derived from an EMBL/GenBank/DDBJ whole genome shotgun (WGS) entry which is preliminary data.</text>
</comment>
<dbReference type="Proteomes" id="UP001175226">
    <property type="component" value="Unassembled WGS sequence"/>
</dbReference>
<evidence type="ECO:0000313" key="2">
    <source>
        <dbReference type="EMBL" id="KAK0433731.1"/>
    </source>
</evidence>